<evidence type="ECO:0000259" key="1">
    <source>
        <dbReference type="Pfam" id="PF12680"/>
    </source>
</evidence>
<protein>
    <submittedName>
        <fullName evidence="2">Nuclear transport factor 2 family protein</fullName>
    </submittedName>
</protein>
<dbReference type="SUPFAM" id="SSF54427">
    <property type="entry name" value="NTF2-like"/>
    <property type="match status" value="1"/>
</dbReference>
<name>A0ABW5KEC9_9SPHI</name>
<reference evidence="3" key="1">
    <citation type="journal article" date="2019" name="Int. J. Syst. Evol. Microbiol.">
        <title>The Global Catalogue of Microorganisms (GCM) 10K type strain sequencing project: providing services to taxonomists for standard genome sequencing and annotation.</title>
        <authorList>
            <consortium name="The Broad Institute Genomics Platform"/>
            <consortium name="The Broad Institute Genome Sequencing Center for Infectious Disease"/>
            <person name="Wu L."/>
            <person name="Ma J."/>
        </authorList>
    </citation>
    <scope>NUCLEOTIDE SEQUENCE [LARGE SCALE GENOMIC DNA]</scope>
    <source>
        <strain evidence="3">KCTC 42662</strain>
    </source>
</reference>
<proteinExistence type="predicted"/>
<comment type="caution">
    <text evidence="2">The sequence shown here is derived from an EMBL/GenBank/DDBJ whole genome shotgun (WGS) entry which is preliminary data.</text>
</comment>
<feature type="domain" description="SnoaL-like" evidence="1">
    <location>
        <begin position="9"/>
        <end position="117"/>
    </location>
</feature>
<dbReference type="Pfam" id="PF12680">
    <property type="entry name" value="SnoaL_2"/>
    <property type="match status" value="1"/>
</dbReference>
<organism evidence="2 3">
    <name type="scientific">Sphingobacterium suaedae</name>
    <dbReference type="NCBI Taxonomy" id="1686402"/>
    <lineage>
        <taxon>Bacteria</taxon>
        <taxon>Pseudomonadati</taxon>
        <taxon>Bacteroidota</taxon>
        <taxon>Sphingobacteriia</taxon>
        <taxon>Sphingobacteriales</taxon>
        <taxon>Sphingobacteriaceae</taxon>
        <taxon>Sphingobacterium</taxon>
    </lineage>
</organism>
<gene>
    <name evidence="2" type="ORF">ACFSR5_03105</name>
</gene>
<dbReference type="RefSeq" id="WP_380900607.1">
    <property type="nucleotide sequence ID" value="NZ_JBHUEG010000003.1"/>
</dbReference>
<dbReference type="InterPro" id="IPR037401">
    <property type="entry name" value="SnoaL-like"/>
</dbReference>
<dbReference type="EMBL" id="JBHULR010000002">
    <property type="protein sequence ID" value="MFD2546630.1"/>
    <property type="molecule type" value="Genomic_DNA"/>
</dbReference>
<evidence type="ECO:0000313" key="2">
    <source>
        <dbReference type="EMBL" id="MFD2546630.1"/>
    </source>
</evidence>
<dbReference type="Proteomes" id="UP001597545">
    <property type="component" value="Unassembled WGS sequence"/>
</dbReference>
<evidence type="ECO:0000313" key="3">
    <source>
        <dbReference type="Proteomes" id="UP001597545"/>
    </source>
</evidence>
<sequence>MDKTGEFIKDFLKYMQERDLKNLMNLFAEDVDWEIPGDTERLKWLGLRKNKTDVELLFKQLWEETRPISAKIHKILSDQDEAIIKGEFITKMLRTNKDVNSIFFIHFKLQNMRIAEYTLLEDSYAVSEAVK</sequence>
<accession>A0ABW5KEC9</accession>
<dbReference type="InterPro" id="IPR032710">
    <property type="entry name" value="NTF2-like_dom_sf"/>
</dbReference>
<keyword evidence="3" id="KW-1185">Reference proteome</keyword>
<dbReference type="Gene3D" id="3.10.450.50">
    <property type="match status" value="1"/>
</dbReference>